<evidence type="ECO:0000313" key="10">
    <source>
        <dbReference type="Proteomes" id="UP000556026"/>
    </source>
</evidence>
<evidence type="ECO:0000256" key="3">
    <source>
        <dbReference type="ARBA" id="ARBA00023110"/>
    </source>
</evidence>
<evidence type="ECO:0000256" key="7">
    <source>
        <dbReference type="SAM" id="SignalP"/>
    </source>
</evidence>
<organism evidence="9 10">
    <name type="scientific">Geomonas silvestris</name>
    <dbReference type="NCBI Taxonomy" id="2740184"/>
    <lineage>
        <taxon>Bacteria</taxon>
        <taxon>Pseudomonadati</taxon>
        <taxon>Thermodesulfobacteriota</taxon>
        <taxon>Desulfuromonadia</taxon>
        <taxon>Geobacterales</taxon>
        <taxon>Geobacteraceae</taxon>
        <taxon>Geomonas</taxon>
    </lineage>
</organism>
<dbReference type="PANTHER" id="PTHR43811:SF19">
    <property type="entry name" value="39 KDA FK506-BINDING NUCLEAR PROTEIN"/>
    <property type="match status" value="1"/>
</dbReference>
<dbReference type="AlphaFoldDB" id="A0A6V8MI98"/>
<dbReference type="InterPro" id="IPR001179">
    <property type="entry name" value="PPIase_FKBP_dom"/>
</dbReference>
<evidence type="ECO:0000256" key="6">
    <source>
        <dbReference type="RuleBase" id="RU003915"/>
    </source>
</evidence>
<comment type="caution">
    <text evidence="9">The sequence shown here is derived from an EMBL/GenBank/DDBJ whole genome shotgun (WGS) entry which is preliminary data.</text>
</comment>
<dbReference type="EMBL" id="BLXX01000005">
    <property type="protein sequence ID" value="GFO59676.1"/>
    <property type="molecule type" value="Genomic_DNA"/>
</dbReference>
<feature type="chain" id="PRO_5028338693" description="Peptidyl-prolyl cis-trans isomerase" evidence="7">
    <location>
        <begin position="20"/>
        <end position="226"/>
    </location>
</feature>
<gene>
    <name evidence="9" type="primary">fkpA</name>
    <name evidence="9" type="ORF">GMST_20010</name>
</gene>
<dbReference type="PANTHER" id="PTHR43811">
    <property type="entry name" value="FKBP-TYPE PEPTIDYL-PROLYL CIS-TRANS ISOMERASE FKPA"/>
    <property type="match status" value="1"/>
</dbReference>
<evidence type="ECO:0000256" key="1">
    <source>
        <dbReference type="ARBA" id="ARBA00000971"/>
    </source>
</evidence>
<proteinExistence type="inferred from homology"/>
<dbReference type="Pfam" id="PF00254">
    <property type="entry name" value="FKBP_C"/>
    <property type="match status" value="1"/>
</dbReference>
<dbReference type="InterPro" id="IPR000774">
    <property type="entry name" value="PPIase_FKBP_N"/>
</dbReference>
<dbReference type="SUPFAM" id="SSF54534">
    <property type="entry name" value="FKBP-like"/>
    <property type="match status" value="1"/>
</dbReference>
<dbReference type="RefSeq" id="WP_183354510.1">
    <property type="nucleotide sequence ID" value="NZ_BLXX01000005.1"/>
</dbReference>
<evidence type="ECO:0000259" key="8">
    <source>
        <dbReference type="PROSITE" id="PS50059"/>
    </source>
</evidence>
<evidence type="ECO:0000256" key="2">
    <source>
        <dbReference type="ARBA" id="ARBA00006577"/>
    </source>
</evidence>
<feature type="signal peptide" evidence="7">
    <location>
        <begin position="1"/>
        <end position="19"/>
    </location>
</feature>
<dbReference type="GO" id="GO:0006457">
    <property type="term" value="P:protein folding"/>
    <property type="evidence" value="ECO:0007669"/>
    <property type="project" value="InterPro"/>
</dbReference>
<evidence type="ECO:0000313" key="9">
    <source>
        <dbReference type="EMBL" id="GFO59676.1"/>
    </source>
</evidence>
<dbReference type="GO" id="GO:0003755">
    <property type="term" value="F:peptidyl-prolyl cis-trans isomerase activity"/>
    <property type="evidence" value="ECO:0007669"/>
    <property type="project" value="UniProtKB-UniRule"/>
</dbReference>
<keyword evidence="7" id="KW-0732">Signal</keyword>
<accession>A0A6V8MI98</accession>
<dbReference type="PROSITE" id="PS50059">
    <property type="entry name" value="FKBP_PPIASE"/>
    <property type="match status" value="1"/>
</dbReference>
<dbReference type="Gene3D" id="3.10.50.40">
    <property type="match status" value="1"/>
</dbReference>
<dbReference type="Gene3D" id="1.10.287.460">
    <property type="entry name" value="Peptidyl-prolyl cis-trans isomerase, FKBP-type, N-terminal domain"/>
    <property type="match status" value="1"/>
</dbReference>
<evidence type="ECO:0000256" key="5">
    <source>
        <dbReference type="PROSITE-ProRule" id="PRU00277"/>
    </source>
</evidence>
<dbReference type="Proteomes" id="UP000556026">
    <property type="component" value="Unassembled WGS sequence"/>
</dbReference>
<feature type="domain" description="PPIase FKBP-type" evidence="8">
    <location>
        <begin position="134"/>
        <end position="220"/>
    </location>
</feature>
<dbReference type="Pfam" id="PF01346">
    <property type="entry name" value="FKBP_N"/>
    <property type="match status" value="1"/>
</dbReference>
<dbReference type="EC" id="5.2.1.8" evidence="6"/>
<keyword evidence="3 5" id="KW-0697">Rotamase</keyword>
<evidence type="ECO:0000256" key="4">
    <source>
        <dbReference type="ARBA" id="ARBA00023235"/>
    </source>
</evidence>
<sequence length="226" mass="24533">MNRFALAALIVLFATPALAQEGPKNDDENTLYAVGLVVSRQLTAFNLTPAELEIVKQGMSDGVTGSKPRVEMSAYGERMQQLARARVKAQVERQEPLNREFLEKAAREKGALKTDSGLIYLARAEGSGATPGPADMVKVQYRGTFPTGEEFDSSYQRGTPAEFRLDGMIPCWKEGLQKMKAGGKARLVCPATLAYGEAGVTNVILPGTPLAFEVELLEVKKNKPLD</sequence>
<comment type="catalytic activity">
    <reaction evidence="1 5 6">
        <text>[protein]-peptidylproline (omega=180) = [protein]-peptidylproline (omega=0)</text>
        <dbReference type="Rhea" id="RHEA:16237"/>
        <dbReference type="Rhea" id="RHEA-COMP:10747"/>
        <dbReference type="Rhea" id="RHEA-COMP:10748"/>
        <dbReference type="ChEBI" id="CHEBI:83833"/>
        <dbReference type="ChEBI" id="CHEBI:83834"/>
        <dbReference type="EC" id="5.2.1.8"/>
    </reaction>
</comment>
<name>A0A6V8MI98_9BACT</name>
<dbReference type="InterPro" id="IPR036944">
    <property type="entry name" value="PPIase_FKBP_N_sf"/>
</dbReference>
<protein>
    <recommendedName>
        <fullName evidence="6">Peptidyl-prolyl cis-trans isomerase</fullName>
        <ecNumber evidence="6">5.2.1.8</ecNumber>
    </recommendedName>
</protein>
<reference evidence="10" key="1">
    <citation type="submission" date="2020-06" db="EMBL/GenBank/DDBJ databases">
        <title>Draft genomic sequence of Geomonas sp. Red330.</title>
        <authorList>
            <person name="Itoh H."/>
            <person name="Zhenxing X."/>
            <person name="Ushijima N."/>
            <person name="Masuda Y."/>
            <person name="Shiratori Y."/>
            <person name="Senoo K."/>
        </authorList>
    </citation>
    <scope>NUCLEOTIDE SEQUENCE [LARGE SCALE GENOMIC DNA]</scope>
    <source>
        <strain evidence="10">Red330</strain>
    </source>
</reference>
<dbReference type="InterPro" id="IPR046357">
    <property type="entry name" value="PPIase_dom_sf"/>
</dbReference>
<keyword evidence="4 5" id="KW-0413">Isomerase</keyword>
<comment type="similarity">
    <text evidence="2 6">Belongs to the FKBP-type PPIase family.</text>
</comment>
<keyword evidence="10" id="KW-1185">Reference proteome</keyword>